<keyword evidence="2" id="KW-1185">Reference proteome</keyword>
<proteinExistence type="predicted"/>
<sequence length="112" mass="12959">MAKATFGWMVDLSGVSAAHKYNVRTVQLGDGYEQRQQKFLRPKLQTWNVQKTGKKALIDEIQAFFDARRGIESFYWQPGGNETLLVKVDEYKVVPKGNNIWEISWTFKEVMA</sequence>
<dbReference type="Pfam" id="PF05939">
    <property type="entry name" value="Phage_min_tail"/>
    <property type="match status" value="1"/>
</dbReference>
<dbReference type="InterPro" id="IPR010265">
    <property type="entry name" value="Phage_lambda_TipM"/>
</dbReference>
<dbReference type="Proteomes" id="UP000272412">
    <property type="component" value="Unassembled WGS sequence"/>
</dbReference>
<protein>
    <submittedName>
        <fullName evidence="1">Phage tail protein</fullName>
    </submittedName>
</protein>
<accession>A0A3N4NEG2</accession>
<gene>
    <name evidence="1" type="ORF">EGK74_01855</name>
</gene>
<name>A0A3N4NEG2_9NEIS</name>
<comment type="caution">
    <text evidence="1">The sequence shown here is derived from an EMBL/GenBank/DDBJ whole genome shotgun (WGS) entry which is preliminary data.</text>
</comment>
<dbReference type="RefSeq" id="WP_123803633.1">
    <property type="nucleotide sequence ID" value="NZ_RPFL01000002.1"/>
</dbReference>
<dbReference type="AlphaFoldDB" id="A0A3N4NEG2"/>
<dbReference type="OrthoDB" id="8607203at2"/>
<dbReference type="EMBL" id="RPFL01000002">
    <property type="protein sequence ID" value="RPD90520.1"/>
    <property type="molecule type" value="Genomic_DNA"/>
</dbReference>
<reference evidence="1 2" key="1">
    <citation type="submission" date="2018-11" db="EMBL/GenBank/DDBJ databases">
        <title>Neisseria weixii sp. nov. isolated from the rectal contents of plateau pika (Ochotona cruzoniae).</title>
        <authorList>
            <person name="Zhang G."/>
        </authorList>
    </citation>
    <scope>NUCLEOTIDE SEQUENCE [LARGE SCALE GENOMIC DNA]</scope>
    <source>
        <strain evidence="1 2">10009</strain>
    </source>
</reference>
<organism evidence="1 2">
    <name type="scientific">Neisseria weixii</name>
    <dbReference type="NCBI Taxonomy" id="1853276"/>
    <lineage>
        <taxon>Bacteria</taxon>
        <taxon>Pseudomonadati</taxon>
        <taxon>Pseudomonadota</taxon>
        <taxon>Betaproteobacteria</taxon>
        <taxon>Neisseriales</taxon>
        <taxon>Neisseriaceae</taxon>
        <taxon>Neisseria</taxon>
    </lineage>
</organism>
<evidence type="ECO:0000313" key="2">
    <source>
        <dbReference type="Proteomes" id="UP000272412"/>
    </source>
</evidence>
<evidence type="ECO:0000313" key="1">
    <source>
        <dbReference type="EMBL" id="RPD90520.1"/>
    </source>
</evidence>